<keyword evidence="4" id="KW-1185">Reference proteome</keyword>
<dbReference type="EMBL" id="CAKKNS010000002">
    <property type="protein sequence ID" value="CAH0416419.1"/>
    <property type="molecule type" value="Genomic_DNA"/>
</dbReference>
<evidence type="ECO:0000313" key="3">
    <source>
        <dbReference type="EMBL" id="CAH0416419.1"/>
    </source>
</evidence>
<evidence type="ECO:0000313" key="4">
    <source>
        <dbReference type="Proteomes" id="UP000789707"/>
    </source>
</evidence>
<dbReference type="SUPFAM" id="SSF117782">
    <property type="entry name" value="YbjQ-like"/>
    <property type="match status" value="1"/>
</dbReference>
<evidence type="ECO:0000256" key="1">
    <source>
        <dbReference type="ARBA" id="ARBA00010751"/>
    </source>
</evidence>
<dbReference type="PANTHER" id="PTHR34068:SF2">
    <property type="entry name" value="UPF0145 PROTEIN SCO3412"/>
    <property type="match status" value="1"/>
</dbReference>
<proteinExistence type="inferred from homology"/>
<organism evidence="3 4">
    <name type="scientific">Periweissella fabaria</name>
    <dbReference type="NCBI Taxonomy" id="546157"/>
    <lineage>
        <taxon>Bacteria</taxon>
        <taxon>Bacillati</taxon>
        <taxon>Bacillota</taxon>
        <taxon>Bacilli</taxon>
        <taxon>Lactobacillales</taxon>
        <taxon>Lactobacillaceae</taxon>
        <taxon>Periweissella</taxon>
    </lineage>
</organism>
<gene>
    <name evidence="3" type="ORF">WFA24289_00723</name>
</gene>
<dbReference type="RefSeq" id="WP_230096481.1">
    <property type="nucleotide sequence ID" value="NZ_CAKKNS010000002.1"/>
</dbReference>
<dbReference type="InterPro" id="IPR035439">
    <property type="entry name" value="UPF0145_dom_sf"/>
</dbReference>
<dbReference type="PANTHER" id="PTHR34068">
    <property type="entry name" value="UPF0145 PROTEIN YBJQ"/>
    <property type="match status" value="1"/>
</dbReference>
<evidence type="ECO:0000256" key="2">
    <source>
        <dbReference type="HAMAP-Rule" id="MF_00338"/>
    </source>
</evidence>
<dbReference type="Pfam" id="PF01906">
    <property type="entry name" value="YbjQ_1"/>
    <property type="match status" value="1"/>
</dbReference>
<dbReference type="Proteomes" id="UP000789707">
    <property type="component" value="Unassembled WGS sequence"/>
</dbReference>
<sequence>MQNTNKVLVVTSENIANYRITQTFGEVFGQTTRSRNIFSNIGQQLKSIVGGEIRGYTQLQDDARFEALARMQAQATELGANAVIMFRFDTSSSQIGDSVAAYGTAVLIEPIA</sequence>
<accession>A0ABM8Z4Z4</accession>
<dbReference type="HAMAP" id="MF_00338">
    <property type="entry name" value="UPF0145"/>
    <property type="match status" value="1"/>
</dbReference>
<name>A0ABM8Z4Z4_9LACO</name>
<dbReference type="InterPro" id="IPR002765">
    <property type="entry name" value="UPF0145_YbjQ-like"/>
</dbReference>
<reference evidence="3 4" key="1">
    <citation type="submission" date="2021-11" db="EMBL/GenBank/DDBJ databases">
        <authorList>
            <person name="Depoorter E."/>
        </authorList>
    </citation>
    <scope>NUCLEOTIDE SEQUENCE [LARGE SCALE GENOMIC DNA]</scope>
    <source>
        <strain evidence="3 4">LMG 24289</strain>
    </source>
</reference>
<protein>
    <recommendedName>
        <fullName evidence="2">UPF0145 protein WFA24289_00723</fullName>
    </recommendedName>
</protein>
<dbReference type="Gene3D" id="3.30.110.70">
    <property type="entry name" value="Hypothetical protein apc22750. Chain B"/>
    <property type="match status" value="1"/>
</dbReference>
<comment type="caution">
    <text evidence="3">The sequence shown here is derived from an EMBL/GenBank/DDBJ whole genome shotgun (WGS) entry which is preliminary data.</text>
</comment>
<comment type="similarity">
    <text evidence="1 2">Belongs to the UPF0145 family.</text>
</comment>